<proteinExistence type="predicted"/>
<dbReference type="PROSITE" id="PS50191">
    <property type="entry name" value="CRAL_TRIO"/>
    <property type="match status" value="1"/>
</dbReference>
<dbReference type="PaxDb" id="55529-EKX45233"/>
<dbReference type="InterPro" id="IPR036865">
    <property type="entry name" value="CRAL-TRIO_dom_sf"/>
</dbReference>
<dbReference type="GeneID" id="17301838"/>
<evidence type="ECO:0000256" key="2">
    <source>
        <dbReference type="SAM" id="SignalP"/>
    </source>
</evidence>
<dbReference type="AlphaFoldDB" id="L1J9K0"/>
<dbReference type="KEGG" id="gtt:GUITHDRAFT_139150"/>
<dbReference type="eggNOG" id="KOG1471">
    <property type="taxonomic scope" value="Eukaryota"/>
</dbReference>
<evidence type="ECO:0000313" key="4">
    <source>
        <dbReference type="EMBL" id="EKX45233.1"/>
    </source>
</evidence>
<feature type="domain" description="CRAL-TRIO" evidence="3">
    <location>
        <begin position="303"/>
        <end position="438"/>
    </location>
</feature>
<reference evidence="6" key="2">
    <citation type="submission" date="2012-11" db="EMBL/GenBank/DDBJ databases">
        <authorList>
            <person name="Kuo A."/>
            <person name="Curtis B.A."/>
            <person name="Tanifuji G."/>
            <person name="Burki F."/>
            <person name="Gruber A."/>
            <person name="Irimia M."/>
            <person name="Maruyama S."/>
            <person name="Arias M.C."/>
            <person name="Ball S.G."/>
            <person name="Gile G.H."/>
            <person name="Hirakawa Y."/>
            <person name="Hopkins J.F."/>
            <person name="Rensing S.A."/>
            <person name="Schmutz J."/>
            <person name="Symeonidi A."/>
            <person name="Elias M."/>
            <person name="Eveleigh R.J."/>
            <person name="Herman E.K."/>
            <person name="Klute M.J."/>
            <person name="Nakayama T."/>
            <person name="Obornik M."/>
            <person name="Reyes-Prieto A."/>
            <person name="Armbrust E.V."/>
            <person name="Aves S.J."/>
            <person name="Beiko R.G."/>
            <person name="Coutinho P."/>
            <person name="Dacks J.B."/>
            <person name="Durnford D.G."/>
            <person name="Fast N.M."/>
            <person name="Green B.R."/>
            <person name="Grisdale C."/>
            <person name="Hempe F."/>
            <person name="Henrissat B."/>
            <person name="Hoppner M.P."/>
            <person name="Ishida K.-I."/>
            <person name="Kim E."/>
            <person name="Koreny L."/>
            <person name="Kroth P.G."/>
            <person name="Liu Y."/>
            <person name="Malik S.-B."/>
            <person name="Maier U.G."/>
            <person name="McRose D."/>
            <person name="Mock T."/>
            <person name="Neilson J.A."/>
            <person name="Onodera N.T."/>
            <person name="Poole A.M."/>
            <person name="Pritham E.J."/>
            <person name="Richards T.A."/>
            <person name="Rocap G."/>
            <person name="Roy S.W."/>
            <person name="Sarai C."/>
            <person name="Schaack S."/>
            <person name="Shirato S."/>
            <person name="Slamovits C.H."/>
            <person name="Spencer D.F."/>
            <person name="Suzuki S."/>
            <person name="Worden A.Z."/>
            <person name="Zauner S."/>
            <person name="Barry K."/>
            <person name="Bell C."/>
            <person name="Bharti A.K."/>
            <person name="Crow J.A."/>
            <person name="Grimwood J."/>
            <person name="Kramer R."/>
            <person name="Lindquist E."/>
            <person name="Lucas S."/>
            <person name="Salamov A."/>
            <person name="McFadden G.I."/>
            <person name="Lane C.E."/>
            <person name="Keeling P.J."/>
            <person name="Gray M.W."/>
            <person name="Grigoriev I.V."/>
            <person name="Archibald J.M."/>
        </authorList>
    </citation>
    <scope>NUCLEOTIDE SEQUENCE</scope>
    <source>
        <strain evidence="6">CCMP2712</strain>
    </source>
</reference>
<dbReference type="Pfam" id="PF00650">
    <property type="entry name" value="CRAL_TRIO"/>
    <property type="match status" value="1"/>
</dbReference>
<keyword evidence="6" id="KW-1185">Reference proteome</keyword>
<dbReference type="SUPFAM" id="SSF52087">
    <property type="entry name" value="CRAL/TRIO domain"/>
    <property type="match status" value="1"/>
</dbReference>
<dbReference type="OrthoDB" id="75724at2759"/>
<dbReference type="CDD" id="cd00170">
    <property type="entry name" value="SEC14"/>
    <property type="match status" value="1"/>
</dbReference>
<dbReference type="RefSeq" id="XP_005832213.1">
    <property type="nucleotide sequence ID" value="XM_005832156.1"/>
</dbReference>
<evidence type="ECO:0000256" key="1">
    <source>
        <dbReference type="SAM" id="MobiDB-lite"/>
    </source>
</evidence>
<dbReference type="SMART" id="SM00516">
    <property type="entry name" value="SEC14"/>
    <property type="match status" value="1"/>
</dbReference>
<dbReference type="EnsemblProtists" id="EKX45233">
    <property type="protein sequence ID" value="EKX45233"/>
    <property type="gene ID" value="GUITHDRAFT_139150"/>
</dbReference>
<dbReference type="Gene3D" id="3.40.525.10">
    <property type="entry name" value="CRAL-TRIO lipid binding domain"/>
    <property type="match status" value="1"/>
</dbReference>
<evidence type="ECO:0000313" key="6">
    <source>
        <dbReference type="Proteomes" id="UP000011087"/>
    </source>
</evidence>
<reference evidence="4 6" key="1">
    <citation type="journal article" date="2012" name="Nature">
        <title>Algal genomes reveal evolutionary mosaicism and the fate of nucleomorphs.</title>
        <authorList>
            <consortium name="DOE Joint Genome Institute"/>
            <person name="Curtis B.A."/>
            <person name="Tanifuji G."/>
            <person name="Burki F."/>
            <person name="Gruber A."/>
            <person name="Irimia M."/>
            <person name="Maruyama S."/>
            <person name="Arias M.C."/>
            <person name="Ball S.G."/>
            <person name="Gile G.H."/>
            <person name="Hirakawa Y."/>
            <person name="Hopkins J.F."/>
            <person name="Kuo A."/>
            <person name="Rensing S.A."/>
            <person name="Schmutz J."/>
            <person name="Symeonidi A."/>
            <person name="Elias M."/>
            <person name="Eveleigh R.J."/>
            <person name="Herman E.K."/>
            <person name="Klute M.J."/>
            <person name="Nakayama T."/>
            <person name="Obornik M."/>
            <person name="Reyes-Prieto A."/>
            <person name="Armbrust E.V."/>
            <person name="Aves S.J."/>
            <person name="Beiko R.G."/>
            <person name="Coutinho P."/>
            <person name="Dacks J.B."/>
            <person name="Durnford D.G."/>
            <person name="Fast N.M."/>
            <person name="Green B.R."/>
            <person name="Grisdale C.J."/>
            <person name="Hempel F."/>
            <person name="Henrissat B."/>
            <person name="Hoppner M.P."/>
            <person name="Ishida K."/>
            <person name="Kim E."/>
            <person name="Koreny L."/>
            <person name="Kroth P.G."/>
            <person name="Liu Y."/>
            <person name="Malik S.B."/>
            <person name="Maier U.G."/>
            <person name="McRose D."/>
            <person name="Mock T."/>
            <person name="Neilson J.A."/>
            <person name="Onodera N.T."/>
            <person name="Poole A.M."/>
            <person name="Pritham E.J."/>
            <person name="Richards T.A."/>
            <person name="Rocap G."/>
            <person name="Roy S.W."/>
            <person name="Sarai C."/>
            <person name="Schaack S."/>
            <person name="Shirato S."/>
            <person name="Slamovits C.H."/>
            <person name="Spencer D.F."/>
            <person name="Suzuki S."/>
            <person name="Worden A.Z."/>
            <person name="Zauner S."/>
            <person name="Barry K."/>
            <person name="Bell C."/>
            <person name="Bharti A.K."/>
            <person name="Crow J.A."/>
            <person name="Grimwood J."/>
            <person name="Kramer R."/>
            <person name="Lindquist E."/>
            <person name="Lucas S."/>
            <person name="Salamov A."/>
            <person name="McFadden G.I."/>
            <person name="Lane C.E."/>
            <person name="Keeling P.J."/>
            <person name="Gray M.W."/>
            <person name="Grigoriev I.V."/>
            <person name="Archibald J.M."/>
        </authorList>
    </citation>
    <scope>NUCLEOTIDE SEQUENCE</scope>
    <source>
        <strain evidence="4 6">CCMP2712</strain>
    </source>
</reference>
<accession>L1J9K0</accession>
<reference evidence="5" key="3">
    <citation type="submission" date="2015-06" db="UniProtKB">
        <authorList>
            <consortium name="EnsemblProtists"/>
        </authorList>
    </citation>
    <scope>IDENTIFICATION</scope>
</reference>
<dbReference type="Proteomes" id="UP000011087">
    <property type="component" value="Unassembled WGS sequence"/>
</dbReference>
<sequence>MTPAFLLSCVLLSLPEVSSFLHLPFPVATRGCTPCLSRRWSLRMQRSEQEDVAGLGGGEGISPAGASKKTNNRLFGSRRLELVRKALRGFNSSDESDVKVLLGSRRLARISKIVFGKEEEGFLSSSLLVSQPHVTESPLINTTMNMTLAGTRGGAAMLDAAGGQGAIVGERGEGAGAWRVIEKQWFDAILRALEEEEKELEARGTEGSEAGTQKSQLPLAVLSTDDFKLLQARAKEHRSLDGVSEYDLLRFFLLRKDPTTALQSILKHLEWLESSAYGMQRVADITSSSDGVGRQIAMKKSYILSKADVEQRPVVVVQVSRHDPDVSPVDETTRFVIHVLMEAEGLLRDPYPSHFSVIFDMSGASLKNVDYELVKRFIFILTNFYPERLGVMLIHQAPTFFPTFCWPLIKPWLNAATRDKVHFTRFAAEKEEEKLSYW</sequence>
<dbReference type="PANTHER" id="PTHR46590:SF1">
    <property type="entry name" value="PHOSPHATIDYLINOSITOL TRANSFER PROTEIN CSR1"/>
    <property type="match status" value="1"/>
</dbReference>
<dbReference type="EMBL" id="JH993000">
    <property type="protein sequence ID" value="EKX45233.1"/>
    <property type="molecule type" value="Genomic_DNA"/>
</dbReference>
<dbReference type="InterPro" id="IPR052432">
    <property type="entry name" value="PITP/CRAL-TRIO"/>
</dbReference>
<dbReference type="PANTHER" id="PTHR46590">
    <property type="entry name" value="PHOSPHATIDYLINOSITOL TRANSFER PROTEIN CSR1-RELATED"/>
    <property type="match status" value="1"/>
</dbReference>
<evidence type="ECO:0000259" key="3">
    <source>
        <dbReference type="PROSITE" id="PS50191"/>
    </source>
</evidence>
<protein>
    <recommendedName>
        <fullName evidence="3">CRAL-TRIO domain-containing protein</fullName>
    </recommendedName>
</protein>
<gene>
    <name evidence="4" type="ORF">GUITHDRAFT_139150</name>
</gene>
<feature type="chain" id="PRO_5008771069" description="CRAL-TRIO domain-containing protein" evidence="2">
    <location>
        <begin position="20"/>
        <end position="438"/>
    </location>
</feature>
<dbReference type="InterPro" id="IPR001251">
    <property type="entry name" value="CRAL-TRIO_dom"/>
</dbReference>
<dbReference type="HOGENOM" id="CLU_626215_0_0_1"/>
<organism evidence="4">
    <name type="scientific">Guillardia theta (strain CCMP2712)</name>
    <name type="common">Cryptophyte</name>
    <dbReference type="NCBI Taxonomy" id="905079"/>
    <lineage>
        <taxon>Eukaryota</taxon>
        <taxon>Cryptophyceae</taxon>
        <taxon>Pyrenomonadales</taxon>
        <taxon>Geminigeraceae</taxon>
        <taxon>Guillardia</taxon>
    </lineage>
</organism>
<feature type="signal peptide" evidence="2">
    <location>
        <begin position="1"/>
        <end position="19"/>
    </location>
</feature>
<keyword evidence="2" id="KW-0732">Signal</keyword>
<feature type="region of interest" description="Disordered" evidence="1">
    <location>
        <begin position="51"/>
        <end position="70"/>
    </location>
</feature>
<dbReference type="STRING" id="905079.L1J9K0"/>
<evidence type="ECO:0000313" key="5">
    <source>
        <dbReference type="EnsemblProtists" id="EKX45233"/>
    </source>
</evidence>
<name>L1J9K0_GUITC</name>